<organism evidence="3">
    <name type="scientific">Aspergillus arachidicola</name>
    <dbReference type="NCBI Taxonomy" id="656916"/>
    <lineage>
        <taxon>Eukaryota</taxon>
        <taxon>Fungi</taxon>
        <taxon>Dikarya</taxon>
        <taxon>Ascomycota</taxon>
        <taxon>Pezizomycotina</taxon>
        <taxon>Eurotiomycetes</taxon>
        <taxon>Eurotiomycetidae</taxon>
        <taxon>Eurotiales</taxon>
        <taxon>Aspergillaceae</taxon>
        <taxon>Aspergillus</taxon>
        <taxon>Aspergillus subgen. Circumdati</taxon>
    </lineage>
</organism>
<evidence type="ECO:0000313" key="3">
    <source>
        <dbReference type="EMBL" id="KAE8336293.1"/>
    </source>
</evidence>
<evidence type="ECO:0000256" key="1">
    <source>
        <dbReference type="SAM" id="MobiDB-lite"/>
    </source>
</evidence>
<feature type="chain" id="PRO_5024973712" evidence="2">
    <location>
        <begin position="21"/>
        <end position="95"/>
    </location>
</feature>
<gene>
    <name evidence="3" type="ORF">BDV24DRAFT_168433</name>
</gene>
<feature type="non-terminal residue" evidence="3">
    <location>
        <position position="95"/>
    </location>
</feature>
<keyword evidence="2" id="KW-0732">Signal</keyword>
<accession>A0A5N6XUF3</accession>
<dbReference type="AlphaFoldDB" id="A0A5N6XUF3"/>
<reference evidence="3" key="1">
    <citation type="submission" date="2019-04" db="EMBL/GenBank/DDBJ databases">
        <title>Friends and foes A comparative genomics study of 23 Aspergillus species from section Flavi.</title>
        <authorList>
            <consortium name="DOE Joint Genome Institute"/>
            <person name="Kjaerbolling I."/>
            <person name="Vesth T."/>
            <person name="Frisvad J.C."/>
            <person name="Nybo J.L."/>
            <person name="Theobald S."/>
            <person name="Kildgaard S."/>
            <person name="Isbrandt T."/>
            <person name="Kuo A."/>
            <person name="Sato A."/>
            <person name="Lyhne E.K."/>
            <person name="Kogle M.E."/>
            <person name="Wiebenga A."/>
            <person name="Kun R.S."/>
            <person name="Lubbers R.J."/>
            <person name="Makela M.R."/>
            <person name="Barry K."/>
            <person name="Chovatia M."/>
            <person name="Clum A."/>
            <person name="Daum C."/>
            <person name="Haridas S."/>
            <person name="He G."/>
            <person name="LaButti K."/>
            <person name="Lipzen A."/>
            <person name="Mondo S."/>
            <person name="Riley R."/>
            <person name="Salamov A."/>
            <person name="Simmons B.A."/>
            <person name="Magnuson J.K."/>
            <person name="Henrissat B."/>
            <person name="Mortensen U.H."/>
            <person name="Larsen T.O."/>
            <person name="Devries R.P."/>
            <person name="Grigoriev I.V."/>
            <person name="Machida M."/>
            <person name="Baker S.E."/>
            <person name="Andersen M.R."/>
        </authorList>
    </citation>
    <scope>NUCLEOTIDE SEQUENCE</scope>
    <source>
        <strain evidence="3">CBS 117612</strain>
    </source>
</reference>
<proteinExistence type="predicted"/>
<name>A0A5N6XUF3_9EURO</name>
<feature type="region of interest" description="Disordered" evidence="1">
    <location>
        <begin position="74"/>
        <end position="95"/>
    </location>
</feature>
<protein>
    <submittedName>
        <fullName evidence="3">Uncharacterized protein</fullName>
    </submittedName>
</protein>
<feature type="signal peptide" evidence="2">
    <location>
        <begin position="1"/>
        <end position="20"/>
    </location>
</feature>
<dbReference type="Proteomes" id="UP000325558">
    <property type="component" value="Unassembled WGS sequence"/>
</dbReference>
<evidence type="ECO:0000256" key="2">
    <source>
        <dbReference type="SAM" id="SignalP"/>
    </source>
</evidence>
<sequence length="95" mass="10102">MHFSKAVSVLVALSVSGALAAPASTHCKALSPWQCWYTGSNASIQDVNADGSYTNHVSKRADADDAYSNWVSKRDTAADEVDSNHVSKRSDADDA</sequence>
<dbReference type="EMBL" id="ML737198">
    <property type="protein sequence ID" value="KAE8336293.1"/>
    <property type="molecule type" value="Genomic_DNA"/>
</dbReference>